<reference evidence="1 2" key="1">
    <citation type="submission" date="2018-08" db="EMBL/GenBank/DDBJ databases">
        <title>Genome analysis of the thermophilic bacterium of the candidate phylum Aminicenantes from deep subsurface aquifer revealed its physiology and ecological role.</title>
        <authorList>
            <person name="Kadnikov V.V."/>
            <person name="Mardanov A.V."/>
            <person name="Beletsky A.V."/>
            <person name="Karnachuk O.V."/>
            <person name="Ravin N.V."/>
        </authorList>
    </citation>
    <scope>NUCLEOTIDE SEQUENCE [LARGE SCALE GENOMIC DNA]</scope>
    <source>
        <strain evidence="1">BY38</strain>
    </source>
</reference>
<dbReference type="EMBL" id="QUAH01000018">
    <property type="protein sequence ID" value="RFT14845.1"/>
    <property type="molecule type" value="Genomic_DNA"/>
</dbReference>
<name>A0A3E2BJD4_9BACT</name>
<dbReference type="Proteomes" id="UP000257323">
    <property type="component" value="Unassembled WGS sequence"/>
</dbReference>
<proteinExistence type="predicted"/>
<dbReference type="AlphaFoldDB" id="A0A3E2BJD4"/>
<accession>A0A3E2BJD4</accession>
<evidence type="ECO:0000313" key="2">
    <source>
        <dbReference type="Proteomes" id="UP000257323"/>
    </source>
</evidence>
<sequence length="37" mass="4220">MSGEKEVNETGWLEQLAESREKAAGLFHKLEEVRGFL</sequence>
<organism evidence="1 2">
    <name type="scientific">Candidatus Saccharicenans subterraneus</name>
    <dbReference type="NCBI Taxonomy" id="2508984"/>
    <lineage>
        <taxon>Bacteria</taxon>
        <taxon>Candidatus Aminicenantota</taxon>
        <taxon>Candidatus Aminicenantia</taxon>
        <taxon>Candidatus Aminicenantales</taxon>
        <taxon>Candidatus Saccharicenantaceae</taxon>
        <taxon>Candidatus Saccharicenans</taxon>
    </lineage>
</organism>
<evidence type="ECO:0000313" key="1">
    <source>
        <dbReference type="EMBL" id="RFT14845.1"/>
    </source>
</evidence>
<protein>
    <submittedName>
        <fullName evidence="1">Uncharacterized protein</fullName>
    </submittedName>
</protein>
<gene>
    <name evidence="1" type="ORF">OP8BY_1538</name>
</gene>
<comment type="caution">
    <text evidence="1">The sequence shown here is derived from an EMBL/GenBank/DDBJ whole genome shotgun (WGS) entry which is preliminary data.</text>
</comment>